<dbReference type="InterPro" id="IPR002509">
    <property type="entry name" value="NODB_dom"/>
</dbReference>
<dbReference type="InterPro" id="IPR050248">
    <property type="entry name" value="Polysacc_deacetylase_ArnD"/>
</dbReference>
<dbReference type="EMBL" id="ACKP02000031">
    <property type="protein sequence ID" value="EEX77020.1"/>
    <property type="molecule type" value="Genomic_DNA"/>
</dbReference>
<dbReference type="STRING" id="546271.Selsp_0179"/>
<evidence type="ECO:0000313" key="3">
    <source>
        <dbReference type="EMBL" id="AEB99156.1"/>
    </source>
</evidence>
<evidence type="ECO:0000259" key="2">
    <source>
        <dbReference type="PROSITE" id="PS51677"/>
    </source>
</evidence>
<protein>
    <submittedName>
        <fullName evidence="4">Polysaccharide deacetylase</fullName>
    </submittedName>
</protein>
<dbReference type="AlphaFoldDB" id="C9LVT6"/>
<dbReference type="GO" id="GO:0005975">
    <property type="term" value="P:carbohydrate metabolic process"/>
    <property type="evidence" value="ECO:0007669"/>
    <property type="project" value="InterPro"/>
</dbReference>
<feature type="region of interest" description="Disordered" evidence="1">
    <location>
        <begin position="245"/>
        <end position="266"/>
    </location>
</feature>
<name>C9LVT6_SELS3</name>
<proteinExistence type="predicted"/>
<accession>C9LVT6</accession>
<evidence type="ECO:0000313" key="4">
    <source>
        <dbReference type="EMBL" id="EEX77020.1"/>
    </source>
</evidence>
<dbReference type="CDD" id="cd10917">
    <property type="entry name" value="CE4_NodB_like_6s_7s"/>
    <property type="match status" value="1"/>
</dbReference>
<evidence type="ECO:0000313" key="5">
    <source>
        <dbReference type="Proteomes" id="UP000003505"/>
    </source>
</evidence>
<dbReference type="PROSITE" id="PS51677">
    <property type="entry name" value="NODB"/>
    <property type="match status" value="1"/>
</dbReference>
<dbReference type="InterPro" id="IPR011330">
    <property type="entry name" value="Glyco_hydro/deAcase_b/a-brl"/>
</dbReference>
<dbReference type="OrthoDB" id="62208at2"/>
<dbReference type="KEGG" id="ssg:Selsp_0179"/>
<dbReference type="Pfam" id="PF01522">
    <property type="entry name" value="Polysacc_deac_1"/>
    <property type="match status" value="1"/>
</dbReference>
<dbReference type="HOGENOM" id="CLU_896856_0_0_9"/>
<evidence type="ECO:0000313" key="6">
    <source>
        <dbReference type="Proteomes" id="UP000011124"/>
    </source>
</evidence>
<dbReference type="eggNOG" id="COG0726">
    <property type="taxonomic scope" value="Bacteria"/>
</dbReference>
<dbReference type="RefSeq" id="WP_006192879.1">
    <property type="nucleotide sequence ID" value="NC_015437.1"/>
</dbReference>
<feature type="compositionally biased region" description="Basic and acidic residues" evidence="1">
    <location>
        <begin position="245"/>
        <end position="265"/>
    </location>
</feature>
<keyword evidence="6" id="KW-1185">Reference proteome</keyword>
<dbReference type="Proteomes" id="UP000003505">
    <property type="component" value="Unassembled WGS sequence"/>
</dbReference>
<gene>
    <name evidence="3" type="ordered locus">Selsp_0179</name>
    <name evidence="4" type="ORF">SELSPUOL_01581</name>
</gene>
<dbReference type="PANTHER" id="PTHR10587">
    <property type="entry name" value="GLYCOSYL TRANSFERASE-RELATED"/>
    <property type="match status" value="1"/>
</dbReference>
<evidence type="ECO:0000256" key="1">
    <source>
        <dbReference type="SAM" id="MobiDB-lite"/>
    </source>
</evidence>
<dbReference type="PANTHER" id="PTHR10587:SF137">
    <property type="entry name" value="4-DEOXY-4-FORMAMIDO-L-ARABINOSE-PHOSPHOUNDECAPRENOL DEFORMYLASE ARND-RELATED"/>
    <property type="match status" value="1"/>
</dbReference>
<dbReference type="SUPFAM" id="SSF88713">
    <property type="entry name" value="Glycoside hydrolase/deacetylase"/>
    <property type="match status" value="1"/>
</dbReference>
<organism evidence="4 5">
    <name type="scientific">Selenomonas sputigena (strain ATCC 35185 / DSM 20758 / CCUG 44933 / VPI D19B-28)</name>
    <dbReference type="NCBI Taxonomy" id="546271"/>
    <lineage>
        <taxon>Bacteria</taxon>
        <taxon>Bacillati</taxon>
        <taxon>Bacillota</taxon>
        <taxon>Negativicutes</taxon>
        <taxon>Selenomonadales</taxon>
        <taxon>Selenomonadaceae</taxon>
        <taxon>Selenomonas</taxon>
    </lineage>
</organism>
<dbReference type="Proteomes" id="UP000011124">
    <property type="component" value="Chromosome"/>
</dbReference>
<sequence>MSLKKMGLLAIAGILIVAGALIVFRDHVIGTKNAQAELADLGSLYEATEEIAAAKEQFQKGMEPAEIVTKDEKPHVAIVIDGLPDRTTTARLLDVLKKHGASAVFFVEGQNAANQPETIELIREAGQEIGNYTFVGIAAAQELPQERLLAEICRTQRVVEVLAATKPKFFRAPRTVYDEELLRALRAAGVECAVKESAHYAPGWLKDEAGAAAYAATVPAGSIIAIDIAVPVEAPAQDVAIEDARPAVDKQPTVEDKPAEERKAAPVDAADELDWLLTALESTGKTPGNIHDFRKIRYVPAAPSAAVQGK</sequence>
<dbReference type="EMBL" id="CP002637">
    <property type="protein sequence ID" value="AEB99156.1"/>
    <property type="molecule type" value="Genomic_DNA"/>
</dbReference>
<dbReference type="Gene3D" id="3.20.20.370">
    <property type="entry name" value="Glycoside hydrolase/deacetylase"/>
    <property type="match status" value="1"/>
</dbReference>
<dbReference type="GO" id="GO:0016810">
    <property type="term" value="F:hydrolase activity, acting on carbon-nitrogen (but not peptide) bonds"/>
    <property type="evidence" value="ECO:0007669"/>
    <property type="project" value="InterPro"/>
</dbReference>
<reference evidence="4 5" key="1">
    <citation type="submission" date="2009-09" db="EMBL/GenBank/DDBJ databases">
        <authorList>
            <person name="Weinstock G."/>
            <person name="Sodergren E."/>
            <person name="Clifton S."/>
            <person name="Fulton L."/>
            <person name="Fulton B."/>
            <person name="Courtney L."/>
            <person name="Fronick C."/>
            <person name="Harrison M."/>
            <person name="Strong C."/>
            <person name="Farmer C."/>
            <person name="Delahaunty K."/>
            <person name="Markovic C."/>
            <person name="Hall O."/>
            <person name="Minx P."/>
            <person name="Tomlinson C."/>
            <person name="Mitreva M."/>
            <person name="Nelson J."/>
            <person name="Hou S."/>
            <person name="Wollam A."/>
            <person name="Pepin K.H."/>
            <person name="Johnson M."/>
            <person name="Bhonagiri V."/>
            <person name="Nash W.E."/>
            <person name="Warren W."/>
            <person name="Chinwalla A."/>
            <person name="Mardis E.R."/>
            <person name="Wilson R.K."/>
        </authorList>
    </citation>
    <scope>NUCLEOTIDE SEQUENCE [LARGE SCALE GENOMIC DNA]</scope>
    <source>
        <strain evidence="4">ATCC 35185</strain>
        <strain evidence="5">ATCC 35185 / DSM 20758 / VPI D19B-28</strain>
    </source>
</reference>
<feature type="domain" description="NodB homology" evidence="2">
    <location>
        <begin position="74"/>
        <end position="310"/>
    </location>
</feature>
<reference evidence="3 6" key="2">
    <citation type="submission" date="2011-04" db="EMBL/GenBank/DDBJ databases">
        <title>The complete genome of Selenomonas sputigena DSM 20758.</title>
        <authorList>
            <consortium name="US DOE Joint Genome Institute (JGI-PGF)"/>
            <person name="Lucas S."/>
            <person name="Copeland A."/>
            <person name="Lapidus A."/>
            <person name="Bruce D."/>
            <person name="Goodwin L."/>
            <person name="Pitluck S."/>
            <person name="Peters L."/>
            <person name="Kyrpides N."/>
            <person name="Mavromatis K."/>
            <person name="Ivanova N."/>
            <person name="Ovchinnikova G."/>
            <person name="Teshima H."/>
            <person name="Detter J.C."/>
            <person name="Tapia R."/>
            <person name="Han C."/>
            <person name="Land M."/>
            <person name="Hauser L."/>
            <person name="Markowitz V."/>
            <person name="Cheng J.-F."/>
            <person name="Hugenholtz P."/>
            <person name="Woyke T."/>
            <person name="Wu D."/>
            <person name="Gronow S."/>
            <person name="Wellnitz S."/>
            <person name="Schneider S."/>
            <person name="Klenk H.-P."/>
            <person name="Eisen J.A."/>
        </authorList>
    </citation>
    <scope>NUCLEOTIDE SEQUENCE [LARGE SCALE GENOMIC DNA]</scope>
    <source>
        <strain evidence="3">ATCC 35185</strain>
        <strain evidence="6">ATCC 35185 / DSM 20758 / VPI D19B-28</strain>
    </source>
</reference>